<keyword evidence="6" id="KW-0735">Signal-anchor</keyword>
<sequence length="343" mass="38124">MSAMKLSDLLMLILAVFLLASTAGFLLNRPVLLSYVTSDSMTPTLNRGDLFLINPLAEAKPDDIIVFNLNGHWTVHRVVAETDGGYITKGDHNIATDQQGSNSVVKRESVAGVVLVLLGNPIKIPEVGNYIQRLSGTTMNILLAVFMIVGGAMLLTGKEERRKKERKVYRLRYKTAYVAVSTISIAMLLLSVIATWGVVGFNYASTLAGGQKEGWYLPESEFDRQIEIKNNALFPLLYLFSSESERVELKDESKILSGGDRAELSVHVRVPSETRIYYEEVKVHAYPLILPSDLIIRMYGLNPFLPLAAFAVELAAVLGVIYYATRAGEEEVIRLSKRRRLKL</sequence>
<keyword evidence="3 11" id="KW-0812">Transmembrane</keyword>
<gene>
    <name evidence="13" type="ordered locus">AF_2078</name>
</gene>
<reference evidence="13 14" key="1">
    <citation type="journal article" date="1997" name="Nature">
        <title>The complete genome sequence of the hyperthermophilic, sulphate-reducing archaeon Archaeoglobus fulgidus.</title>
        <authorList>
            <person name="Klenk H.P."/>
            <person name="Clayton R.A."/>
            <person name="Tomb J."/>
            <person name="White O."/>
            <person name="Nelson K.E."/>
            <person name="Ketchum K.A."/>
            <person name="Dodson R.J."/>
            <person name="Gwinn M."/>
            <person name="Hickey E.K."/>
            <person name="Peterson J.D."/>
            <person name="Richardson D.L."/>
            <person name="Kerlavage A.R."/>
            <person name="Graham D.E."/>
            <person name="Kyrpides N.C."/>
            <person name="Fleischmann R.D."/>
            <person name="Quackenbush J."/>
            <person name="Lee N.H."/>
            <person name="Sutton G.G."/>
            <person name="Gill S."/>
            <person name="Kirkness E.F."/>
            <person name="Dougherty B.A."/>
            <person name="McKenney K."/>
            <person name="Adams M.D."/>
            <person name="Loftus B."/>
            <person name="Peterson S."/>
            <person name="Reich C.I."/>
            <person name="McNeil L.K."/>
            <person name="Badger J.H."/>
            <person name="Glodek A."/>
            <person name="Zhou L."/>
            <person name="Overbeek R."/>
            <person name="Gocayne J.D."/>
            <person name="Weidman J.F."/>
            <person name="McDonald L."/>
            <person name="Utterback T."/>
            <person name="Cotton M.D."/>
            <person name="Spriggs T."/>
            <person name="Artiach P."/>
            <person name="Kaine B.P."/>
            <person name="Sykes S.M."/>
            <person name="Sadow P.W."/>
            <person name="D'Andrea K.P."/>
            <person name="Bowman C."/>
            <person name="Fujii C."/>
            <person name="Garland S.A."/>
            <person name="Mason T.M."/>
            <person name="Olsen G.J."/>
            <person name="Fraser C.M."/>
            <person name="Smith H.O."/>
            <person name="Woese C.R."/>
            <person name="Venter J.C."/>
        </authorList>
    </citation>
    <scope>NUCLEOTIDE SEQUENCE [LARGE SCALE GENOMIC DNA]</scope>
    <source>
        <strain evidence="14">ATCC 49558 / DSM 4304 / JCM 9628 / NBRC 100126 / VC-16</strain>
    </source>
</reference>
<evidence type="ECO:0000313" key="13">
    <source>
        <dbReference type="EMBL" id="AAB89181.1"/>
    </source>
</evidence>
<evidence type="ECO:0000256" key="10">
    <source>
        <dbReference type="ARBA" id="ARBA00045533"/>
    </source>
</evidence>
<feature type="transmembrane region" description="Helical" evidence="11">
    <location>
        <begin position="176"/>
        <end position="199"/>
    </location>
</feature>
<accession>O28201</accession>
<keyword evidence="4" id="KW-0378">Hydrolase</keyword>
<evidence type="ECO:0000256" key="7">
    <source>
        <dbReference type="ARBA" id="ARBA00022989"/>
    </source>
</evidence>
<keyword evidence="2" id="KW-0645">Protease</keyword>
<dbReference type="PANTHER" id="PTHR10806">
    <property type="entry name" value="SIGNAL PEPTIDASE COMPLEX CATALYTIC SUBUNIT SEC11"/>
    <property type="match status" value="1"/>
</dbReference>
<dbReference type="NCBIfam" id="TIGR02228">
    <property type="entry name" value="sigpep_I_arch"/>
    <property type="match status" value="1"/>
</dbReference>
<keyword evidence="8 11" id="KW-0472">Membrane</keyword>
<evidence type="ECO:0000256" key="8">
    <source>
        <dbReference type="ARBA" id="ARBA00023136"/>
    </source>
</evidence>
<proteinExistence type="predicted"/>
<evidence type="ECO:0000259" key="12">
    <source>
        <dbReference type="Pfam" id="PF00717"/>
    </source>
</evidence>
<dbReference type="KEGG" id="afu:AF_2078"/>
<evidence type="ECO:0000256" key="5">
    <source>
        <dbReference type="ARBA" id="ARBA00022824"/>
    </source>
</evidence>
<evidence type="ECO:0000256" key="6">
    <source>
        <dbReference type="ARBA" id="ARBA00022968"/>
    </source>
</evidence>
<dbReference type="EMBL" id="AE000782">
    <property type="protein sequence ID" value="AAB89181.1"/>
    <property type="molecule type" value="Genomic_DNA"/>
</dbReference>
<keyword evidence="5" id="KW-0256">Endoplasmic reticulum</keyword>
<dbReference type="GO" id="GO:0006465">
    <property type="term" value="P:signal peptide processing"/>
    <property type="evidence" value="ECO:0007669"/>
    <property type="project" value="InterPro"/>
</dbReference>
<dbReference type="SUPFAM" id="SSF51306">
    <property type="entry name" value="LexA/Signal peptidase"/>
    <property type="match status" value="1"/>
</dbReference>
<feature type="transmembrane region" description="Helical" evidence="11">
    <location>
        <begin position="304"/>
        <end position="324"/>
    </location>
</feature>
<feature type="domain" description="Peptidase S24/S26A/S26B/S26C" evidence="12">
    <location>
        <begin position="31"/>
        <end position="85"/>
    </location>
</feature>
<evidence type="ECO:0000256" key="2">
    <source>
        <dbReference type="ARBA" id="ARBA00022670"/>
    </source>
</evidence>
<dbReference type="GO" id="GO:0016020">
    <property type="term" value="C:membrane"/>
    <property type="evidence" value="ECO:0007669"/>
    <property type="project" value="InterPro"/>
</dbReference>
<dbReference type="CDD" id="cd06462">
    <property type="entry name" value="Peptidase_S24_S26"/>
    <property type="match status" value="1"/>
</dbReference>
<evidence type="ECO:0000256" key="3">
    <source>
        <dbReference type="ARBA" id="ARBA00022692"/>
    </source>
</evidence>
<name>O28201_ARCFU</name>
<dbReference type="PROSITE" id="PS00501">
    <property type="entry name" value="SPASE_I_1"/>
    <property type="match status" value="1"/>
</dbReference>
<keyword evidence="14" id="KW-1185">Reference proteome</keyword>
<comment type="function">
    <text evidence="10">Catalytic component of the signal peptidase complex (SPC) which catalyzes the cleavage of N-terminal signal sequences from nascent proteins as they are translocated into the lumen of the endoplasmic reticulum. Specifically cleaves N-terminal signal peptides that contain a hydrophobic alpha-helix (h-region) shorter than 18-20 amino acids.</text>
</comment>
<evidence type="ECO:0000256" key="4">
    <source>
        <dbReference type="ARBA" id="ARBA00022801"/>
    </source>
</evidence>
<dbReference type="PRINTS" id="PR00728">
    <property type="entry name" value="SIGNALPTASE"/>
</dbReference>
<dbReference type="MEROPS" id="S26.A11"/>
<feature type="transmembrane region" description="Helical" evidence="11">
    <location>
        <begin position="137"/>
        <end position="155"/>
    </location>
</feature>
<evidence type="ECO:0000256" key="1">
    <source>
        <dbReference type="ARBA" id="ARBA00004648"/>
    </source>
</evidence>
<dbReference type="EnsemblBacteria" id="AAB89181">
    <property type="protein sequence ID" value="AAB89181"/>
    <property type="gene ID" value="AF_2078"/>
</dbReference>
<dbReference type="InterPro" id="IPR036286">
    <property type="entry name" value="LexA/Signal_pep-like_sf"/>
</dbReference>
<evidence type="ECO:0000313" key="14">
    <source>
        <dbReference type="Proteomes" id="UP000002199"/>
    </source>
</evidence>
<organism evidence="13 14">
    <name type="scientific">Archaeoglobus fulgidus (strain ATCC 49558 / DSM 4304 / JCM 9628 / NBRC 100126 / VC-16)</name>
    <dbReference type="NCBI Taxonomy" id="224325"/>
    <lineage>
        <taxon>Archaea</taxon>
        <taxon>Methanobacteriati</taxon>
        <taxon>Methanobacteriota</taxon>
        <taxon>Archaeoglobi</taxon>
        <taxon>Archaeoglobales</taxon>
        <taxon>Archaeoglobaceae</taxon>
        <taxon>Archaeoglobus</taxon>
    </lineage>
</organism>
<dbReference type="PIR" id="E69509">
    <property type="entry name" value="E69509"/>
</dbReference>
<comment type="subcellular location">
    <subcellularLocation>
        <location evidence="1">Endoplasmic reticulum membrane</location>
        <topology evidence="1">Single-pass type II membrane protein</topology>
    </subcellularLocation>
</comment>
<dbReference type="InterPro" id="IPR019756">
    <property type="entry name" value="Pept_S26A_signal_pept_1_Ser-AS"/>
</dbReference>
<evidence type="ECO:0000256" key="11">
    <source>
        <dbReference type="SAM" id="Phobius"/>
    </source>
</evidence>
<dbReference type="PANTHER" id="PTHR10806:SF6">
    <property type="entry name" value="SIGNAL PEPTIDASE COMPLEX CATALYTIC SUBUNIT SEC11"/>
    <property type="match status" value="1"/>
</dbReference>
<dbReference type="InterPro" id="IPR001733">
    <property type="entry name" value="Peptidase_S26B"/>
</dbReference>
<dbReference type="Proteomes" id="UP000002199">
    <property type="component" value="Chromosome"/>
</dbReference>
<dbReference type="InterPro" id="IPR015927">
    <property type="entry name" value="Peptidase_S24_S26A/B/C"/>
</dbReference>
<keyword evidence="7 11" id="KW-1133">Transmembrane helix</keyword>
<dbReference type="AlphaFoldDB" id="O28201"/>
<evidence type="ECO:0000256" key="9">
    <source>
        <dbReference type="ARBA" id="ARBA00033305"/>
    </source>
</evidence>
<dbReference type="STRING" id="224325.AF_2078"/>
<protein>
    <recommendedName>
        <fullName evidence="9">Signal peptidase I</fullName>
    </recommendedName>
</protein>
<dbReference type="GO" id="GO:0004252">
    <property type="term" value="F:serine-type endopeptidase activity"/>
    <property type="evidence" value="ECO:0007669"/>
    <property type="project" value="InterPro"/>
</dbReference>
<dbReference type="PaxDb" id="224325-AF_2078"/>
<dbReference type="Pfam" id="PF00717">
    <property type="entry name" value="Peptidase_S24"/>
    <property type="match status" value="1"/>
</dbReference>
<dbReference type="PhylomeDB" id="O28201"/>
<dbReference type="eggNOG" id="arCOG01740">
    <property type="taxonomic scope" value="Archaea"/>
</dbReference>
<dbReference type="Gene3D" id="2.10.109.10">
    <property type="entry name" value="Umud Fragment, subunit A"/>
    <property type="match status" value="1"/>
</dbReference>
<dbReference type="HOGENOM" id="CLU_037192_0_0_2"/>